<accession>A0A835XHX8</accession>
<name>A0A835XHX8_9CHLO</name>
<dbReference type="Proteomes" id="UP000612055">
    <property type="component" value="Unassembled WGS sequence"/>
</dbReference>
<feature type="region of interest" description="Disordered" evidence="1">
    <location>
        <begin position="30"/>
        <end position="55"/>
    </location>
</feature>
<feature type="compositionally biased region" description="Gly residues" evidence="1">
    <location>
        <begin position="490"/>
        <end position="513"/>
    </location>
</feature>
<feature type="region of interest" description="Disordered" evidence="1">
    <location>
        <begin position="307"/>
        <end position="329"/>
    </location>
</feature>
<organism evidence="2 3">
    <name type="scientific">Edaphochlamys debaryana</name>
    <dbReference type="NCBI Taxonomy" id="47281"/>
    <lineage>
        <taxon>Eukaryota</taxon>
        <taxon>Viridiplantae</taxon>
        <taxon>Chlorophyta</taxon>
        <taxon>core chlorophytes</taxon>
        <taxon>Chlorophyceae</taxon>
        <taxon>CS clade</taxon>
        <taxon>Chlamydomonadales</taxon>
        <taxon>Chlamydomonadales incertae sedis</taxon>
        <taxon>Edaphochlamys</taxon>
    </lineage>
</organism>
<feature type="compositionally biased region" description="Low complexity" evidence="1">
    <location>
        <begin position="30"/>
        <end position="42"/>
    </location>
</feature>
<gene>
    <name evidence="2" type="ORF">HYH03_016201</name>
</gene>
<evidence type="ECO:0000256" key="1">
    <source>
        <dbReference type="SAM" id="MobiDB-lite"/>
    </source>
</evidence>
<evidence type="ECO:0000313" key="2">
    <source>
        <dbReference type="EMBL" id="KAG2484997.1"/>
    </source>
</evidence>
<dbReference type="EMBL" id="JAEHOE010000137">
    <property type="protein sequence ID" value="KAG2484997.1"/>
    <property type="molecule type" value="Genomic_DNA"/>
</dbReference>
<dbReference type="AlphaFoldDB" id="A0A835XHX8"/>
<evidence type="ECO:0000313" key="3">
    <source>
        <dbReference type="Proteomes" id="UP000612055"/>
    </source>
</evidence>
<sequence length="647" mass="66693">MAYISGADEEEGYAAVLKEAMAMMLCGSTASSSSVSLGNGAKSKTKTKAGKGEAPHGRLRISAGLLLPGAQPPGSEPLYDSPLILVETFRQADGDARQLDWTRVAEACKVKSELLGREPGCVAGCCLGVEAACVGCGRGFAEMCSPGDAYLQQQLRVTRAKALAWGLRHELAVLHLEDVLDVSAEALTLKSRRQETRAKSAAKGPDQPPCCMAGCVPCWMPLAPKPLGPNAEEKTDIQIAERHVLIRVKVTKTTGVRARGLIGPDEAEEMRRIKWFWGMRRQQLKEQAAAKVQAALAETEAAATGDAGAGAGAELEEVSEGEQEGGNKKCGAKACCKVRKAGTLKDGGEKEGVEMMEVAVVESQPEDIPTTEAELCLQLLAANDWSPEAAAALMEEAVALAAGIAQLKRWSALARRHPSPETLLALMAPPRALLERGGPVREPGMGDAAMQPSKEFEALASKALHKHALPQPLEEDYDAPFPAGRYRGGGGGGAAALGGGDKAGGGKGGGKGGEQPTLTEYERALAEARYAREAAERREAEALTRLAALAAAADAAAGRPAVAILTAAAAYPPLPNPSPGPLPPATTLAAPPPPAEGGELGGKGAIAVAPAAAAPPPPPPPPPVPPSEASTLGYGRLGSEGSVPSLH</sequence>
<feature type="compositionally biased region" description="Acidic residues" evidence="1">
    <location>
        <begin position="314"/>
        <end position="323"/>
    </location>
</feature>
<proteinExistence type="predicted"/>
<feature type="region of interest" description="Disordered" evidence="1">
    <location>
        <begin position="576"/>
        <end position="647"/>
    </location>
</feature>
<feature type="region of interest" description="Disordered" evidence="1">
    <location>
        <begin position="490"/>
        <end position="516"/>
    </location>
</feature>
<comment type="caution">
    <text evidence="2">The sequence shown here is derived from an EMBL/GenBank/DDBJ whole genome shotgun (WGS) entry which is preliminary data.</text>
</comment>
<keyword evidence="3" id="KW-1185">Reference proteome</keyword>
<protein>
    <submittedName>
        <fullName evidence="2">Uncharacterized protein</fullName>
    </submittedName>
</protein>
<dbReference type="OrthoDB" id="10674597at2759"/>
<feature type="compositionally biased region" description="Pro residues" evidence="1">
    <location>
        <begin position="613"/>
        <end position="626"/>
    </location>
</feature>
<feature type="compositionally biased region" description="Pro residues" evidence="1">
    <location>
        <begin position="576"/>
        <end position="595"/>
    </location>
</feature>
<reference evidence="2" key="1">
    <citation type="journal article" date="2020" name="bioRxiv">
        <title>Comparative genomics of Chlamydomonas.</title>
        <authorList>
            <person name="Craig R.J."/>
            <person name="Hasan A.R."/>
            <person name="Ness R.W."/>
            <person name="Keightley P.D."/>
        </authorList>
    </citation>
    <scope>NUCLEOTIDE SEQUENCE</scope>
    <source>
        <strain evidence="2">CCAP 11/70</strain>
    </source>
</reference>